<keyword evidence="13" id="KW-1185">Reference proteome</keyword>
<dbReference type="Pfam" id="PF00664">
    <property type="entry name" value="ABC_membrane"/>
    <property type="match status" value="1"/>
</dbReference>
<feature type="transmembrane region" description="Helical" evidence="9">
    <location>
        <begin position="275"/>
        <end position="296"/>
    </location>
</feature>
<keyword evidence="12" id="KW-0378">Hydrolase</keyword>
<dbReference type="Proteomes" id="UP000029381">
    <property type="component" value="Unassembled WGS sequence"/>
</dbReference>
<proteinExistence type="predicted"/>
<comment type="subcellular location">
    <subcellularLocation>
        <location evidence="1">Cell membrane</location>
        <topology evidence="1">Multi-pass membrane protein</topology>
    </subcellularLocation>
</comment>
<keyword evidence="6 12" id="KW-0067">ATP-binding</keyword>
<dbReference type="Gene3D" id="3.40.50.300">
    <property type="entry name" value="P-loop containing nucleotide triphosphate hydrolases"/>
    <property type="match status" value="1"/>
</dbReference>
<evidence type="ECO:0000259" key="10">
    <source>
        <dbReference type="PROSITE" id="PS50893"/>
    </source>
</evidence>
<dbReference type="EC" id="3.6.1.15" evidence="12"/>
<dbReference type="Gene3D" id="1.20.1560.10">
    <property type="entry name" value="ABC transporter type 1, transmembrane domain"/>
    <property type="match status" value="1"/>
</dbReference>
<dbReference type="InterPro" id="IPR027417">
    <property type="entry name" value="P-loop_NTPase"/>
</dbReference>
<dbReference type="InterPro" id="IPR036640">
    <property type="entry name" value="ABC1_TM_sf"/>
</dbReference>
<feature type="transmembrane region" description="Helical" evidence="9">
    <location>
        <begin position="55"/>
        <end position="73"/>
    </location>
</feature>
<keyword evidence="7 9" id="KW-1133">Transmembrane helix</keyword>
<dbReference type="PROSITE" id="PS50929">
    <property type="entry name" value="ABC_TM1F"/>
    <property type="match status" value="1"/>
</dbReference>
<evidence type="ECO:0000256" key="9">
    <source>
        <dbReference type="SAM" id="Phobius"/>
    </source>
</evidence>
<dbReference type="SUPFAM" id="SSF52540">
    <property type="entry name" value="P-loop containing nucleoside triphosphate hydrolases"/>
    <property type="match status" value="1"/>
</dbReference>
<evidence type="ECO:0000256" key="8">
    <source>
        <dbReference type="ARBA" id="ARBA00023136"/>
    </source>
</evidence>
<keyword evidence="5" id="KW-0547">Nucleotide-binding</keyword>
<dbReference type="EMBL" id="JPVT01000081">
    <property type="protein sequence ID" value="KFN91669.1"/>
    <property type="molecule type" value="Genomic_DNA"/>
</dbReference>
<keyword evidence="3" id="KW-1003">Cell membrane</keyword>
<dbReference type="FunFam" id="3.40.50.300:FF:000854">
    <property type="entry name" value="Multidrug ABC transporter ATP-binding protein"/>
    <property type="match status" value="1"/>
</dbReference>
<keyword evidence="8 9" id="KW-0472">Membrane</keyword>
<sequence>MKLMVHYTLKNKGLLFFNFICVFGFIIIELGLPTLLSQMIDVGVVNNDDAYIKKIGLTMLAVVIVGVLMNISLRYFMTRITTNVAASIRQDLFEKIQDYSHNEYEQLGVSSLITRVTNDAYQVMLFMQNFLRTGFMTPMMFIASLVMVLRTSGSLASYVLMVLPFLLIGVVAIAGFSNPLSRKQQGNLDRINNILRENLSGLRVIRAFVNEDFEEERFDKVNKAYEKSSKNLFRLMSSAQPGFFFLFNIVMAYIIWQGSIQIDQGTLEVGNLIAFIEYIFHALFSFMMFSTIFMMYPRAAVSANRIKEAMDTEPIIKSKENGVTQTETSGYLAFDEVTFAYPGHAESPVIRDADFSAKPGQTVAFIGSTGSGKSTLIQLIPRLYDVSEGEILVDGVDVRDYDIDALRAKIGYIPQSAVLFSGTIKENLRYGKDDATDEELEEALDIAQASDFVAELPDGLDTYISEGGANFSGGQKQRLAIARAVVRRPSIYIFDDSFSALDFATDAKVRERINEETTDATVLIVAQRVSTIMDADEIIVLNEGNIVGKGTHEELLETSSVYYDIASSQLTKEELGK</sequence>
<evidence type="ECO:0000256" key="4">
    <source>
        <dbReference type="ARBA" id="ARBA00022692"/>
    </source>
</evidence>
<dbReference type="EC" id="3.6.1.3" evidence="12"/>
<feature type="domain" description="ABC transmembrane type-1" evidence="11">
    <location>
        <begin position="19"/>
        <end position="298"/>
    </location>
</feature>
<reference evidence="12 13" key="1">
    <citation type="submission" date="2014-08" db="EMBL/GenBank/DDBJ databases">
        <title>Genome sequence of Tetragenococcus muriaticus.</title>
        <authorList>
            <person name="Chuea-nongthon C."/>
            <person name="Rodtong S."/>
            <person name="Yongsawatdigul J."/>
            <person name="Steele J.L."/>
            <person name="Liu X.-y."/>
            <person name="Speers J."/>
            <person name="Glasner J.D."/>
            <person name="Neeno-Eckwall E.C."/>
        </authorList>
    </citation>
    <scope>NUCLEOTIDE SEQUENCE [LARGE SCALE GENOMIC DNA]</scope>
    <source>
        <strain evidence="12 13">3MR10-3</strain>
    </source>
</reference>
<dbReference type="InterPro" id="IPR017871">
    <property type="entry name" value="ABC_transporter-like_CS"/>
</dbReference>
<dbReference type="AlphaFoldDB" id="A0A091C410"/>
<evidence type="ECO:0000313" key="13">
    <source>
        <dbReference type="Proteomes" id="UP000029381"/>
    </source>
</evidence>
<gene>
    <name evidence="12" type="ORF">TMU3MR103_0903</name>
</gene>
<evidence type="ECO:0000256" key="6">
    <source>
        <dbReference type="ARBA" id="ARBA00022840"/>
    </source>
</evidence>
<keyword evidence="4 9" id="KW-0812">Transmembrane</keyword>
<dbReference type="PANTHER" id="PTHR43394">
    <property type="entry name" value="ATP-DEPENDENT PERMEASE MDL1, MITOCHONDRIAL"/>
    <property type="match status" value="1"/>
</dbReference>
<dbReference type="RefSeq" id="WP_038022842.1">
    <property type="nucleotide sequence ID" value="NZ_JPVT01000081.1"/>
</dbReference>
<organism evidence="12 13">
    <name type="scientific">Tetragenococcus muriaticus 3MR10-3</name>
    <dbReference type="NCBI Taxonomy" id="1302648"/>
    <lineage>
        <taxon>Bacteria</taxon>
        <taxon>Bacillati</taxon>
        <taxon>Bacillota</taxon>
        <taxon>Bacilli</taxon>
        <taxon>Lactobacillales</taxon>
        <taxon>Enterococcaceae</taxon>
        <taxon>Tetragenococcus</taxon>
    </lineage>
</organism>
<evidence type="ECO:0000256" key="3">
    <source>
        <dbReference type="ARBA" id="ARBA00022475"/>
    </source>
</evidence>
<feature type="transmembrane region" description="Helical" evidence="9">
    <location>
        <begin position="232"/>
        <end position="255"/>
    </location>
</feature>
<evidence type="ECO:0000256" key="2">
    <source>
        <dbReference type="ARBA" id="ARBA00022448"/>
    </source>
</evidence>
<dbReference type="GO" id="GO:0016887">
    <property type="term" value="F:ATP hydrolysis activity"/>
    <property type="evidence" value="ECO:0007669"/>
    <property type="project" value="InterPro"/>
</dbReference>
<protein>
    <submittedName>
        <fullName evidence="12">Lipid A export ATP-binding/permease protein</fullName>
        <ecNumber evidence="12">3.6.1.15</ecNumber>
        <ecNumber evidence="12">3.6.1.3</ecNumber>
    </submittedName>
</protein>
<dbReference type="PROSITE" id="PS50893">
    <property type="entry name" value="ABC_TRANSPORTER_2"/>
    <property type="match status" value="1"/>
</dbReference>
<dbReference type="CDD" id="cd18548">
    <property type="entry name" value="ABC_6TM_Tm287_like"/>
    <property type="match status" value="1"/>
</dbReference>
<evidence type="ECO:0000256" key="7">
    <source>
        <dbReference type="ARBA" id="ARBA00022989"/>
    </source>
</evidence>
<dbReference type="PANTHER" id="PTHR43394:SF1">
    <property type="entry name" value="ATP-BINDING CASSETTE SUB-FAMILY B MEMBER 10, MITOCHONDRIAL"/>
    <property type="match status" value="1"/>
</dbReference>
<evidence type="ECO:0000256" key="5">
    <source>
        <dbReference type="ARBA" id="ARBA00022741"/>
    </source>
</evidence>
<evidence type="ECO:0000256" key="1">
    <source>
        <dbReference type="ARBA" id="ARBA00004651"/>
    </source>
</evidence>
<dbReference type="Pfam" id="PF00005">
    <property type="entry name" value="ABC_tran"/>
    <property type="match status" value="1"/>
</dbReference>
<feature type="transmembrane region" description="Helical" evidence="9">
    <location>
        <begin position="130"/>
        <end position="149"/>
    </location>
</feature>
<dbReference type="InterPro" id="IPR003439">
    <property type="entry name" value="ABC_transporter-like_ATP-bd"/>
</dbReference>
<dbReference type="GO" id="GO:0015421">
    <property type="term" value="F:ABC-type oligopeptide transporter activity"/>
    <property type="evidence" value="ECO:0007669"/>
    <property type="project" value="TreeGrafter"/>
</dbReference>
<dbReference type="PROSITE" id="PS00211">
    <property type="entry name" value="ABC_TRANSPORTER_1"/>
    <property type="match status" value="1"/>
</dbReference>
<feature type="transmembrane region" description="Helical" evidence="9">
    <location>
        <begin position="12"/>
        <end position="35"/>
    </location>
</feature>
<dbReference type="GO" id="GO:0005524">
    <property type="term" value="F:ATP binding"/>
    <property type="evidence" value="ECO:0007669"/>
    <property type="project" value="UniProtKB-KW"/>
</dbReference>
<comment type="caution">
    <text evidence="12">The sequence shown here is derived from an EMBL/GenBank/DDBJ whole genome shotgun (WGS) entry which is preliminary data.</text>
</comment>
<evidence type="ECO:0000259" key="11">
    <source>
        <dbReference type="PROSITE" id="PS50929"/>
    </source>
</evidence>
<dbReference type="SMART" id="SM00382">
    <property type="entry name" value="AAA"/>
    <property type="match status" value="1"/>
</dbReference>
<dbReference type="PATRIC" id="fig|1302648.3.peg.876"/>
<feature type="domain" description="ABC transporter" evidence="10">
    <location>
        <begin position="332"/>
        <end position="568"/>
    </location>
</feature>
<accession>A0A091C410</accession>
<evidence type="ECO:0000313" key="12">
    <source>
        <dbReference type="EMBL" id="KFN91669.1"/>
    </source>
</evidence>
<dbReference type="InterPro" id="IPR003593">
    <property type="entry name" value="AAA+_ATPase"/>
</dbReference>
<keyword evidence="2" id="KW-0813">Transport</keyword>
<dbReference type="InterPro" id="IPR011527">
    <property type="entry name" value="ABC1_TM_dom"/>
</dbReference>
<name>A0A091C410_9ENTE</name>
<dbReference type="InterPro" id="IPR039421">
    <property type="entry name" value="Type_1_exporter"/>
</dbReference>
<dbReference type="GO" id="GO:0005886">
    <property type="term" value="C:plasma membrane"/>
    <property type="evidence" value="ECO:0007669"/>
    <property type="project" value="UniProtKB-SubCell"/>
</dbReference>
<dbReference type="SUPFAM" id="SSF90123">
    <property type="entry name" value="ABC transporter transmembrane region"/>
    <property type="match status" value="1"/>
</dbReference>
<feature type="transmembrane region" description="Helical" evidence="9">
    <location>
        <begin position="155"/>
        <end position="176"/>
    </location>
</feature>